<evidence type="ECO:0000256" key="17">
    <source>
        <dbReference type="SAM" id="SignalP"/>
    </source>
</evidence>
<dbReference type="EC" id="3.4.21.107" evidence="4"/>
<dbReference type="GO" id="GO:0006508">
    <property type="term" value="P:proteolysis"/>
    <property type="evidence" value="ECO:0007669"/>
    <property type="project" value="UniProtKB-KW"/>
</dbReference>
<dbReference type="InterPro" id="IPR009003">
    <property type="entry name" value="Peptidase_S1_PA"/>
</dbReference>
<accession>A0A8J3E7C3</accession>
<comment type="caution">
    <text evidence="19">The sequence shown here is derived from an EMBL/GenBank/DDBJ whole genome shotgun (WGS) entry which is preliminary data.</text>
</comment>
<evidence type="ECO:0000256" key="4">
    <source>
        <dbReference type="ARBA" id="ARBA00013035"/>
    </source>
</evidence>
<dbReference type="PROSITE" id="PS50106">
    <property type="entry name" value="PDZ"/>
    <property type="match status" value="2"/>
</dbReference>
<dbReference type="SUPFAM" id="SSF50156">
    <property type="entry name" value="PDZ domain-like"/>
    <property type="match status" value="2"/>
</dbReference>
<comment type="subcellular location">
    <subcellularLocation>
        <location evidence="2">Periplasm</location>
    </subcellularLocation>
</comment>
<dbReference type="InterPro" id="IPR036034">
    <property type="entry name" value="PDZ_sf"/>
</dbReference>
<dbReference type="EMBL" id="BMJQ01000015">
    <property type="protein sequence ID" value="GGF38071.1"/>
    <property type="molecule type" value="Genomic_DNA"/>
</dbReference>
<keyword evidence="8" id="KW-0677">Repeat</keyword>
<dbReference type="RefSeq" id="WP_229743944.1">
    <property type="nucleotide sequence ID" value="NZ_BMJQ01000015.1"/>
</dbReference>
<keyword evidence="9" id="KW-0574">Periplasm</keyword>
<evidence type="ECO:0000256" key="13">
    <source>
        <dbReference type="ARBA" id="ARBA00032850"/>
    </source>
</evidence>
<keyword evidence="12" id="KW-0346">Stress response</keyword>
<comment type="catalytic activity">
    <reaction evidence="1">
        <text>Acts on substrates that are at least partially unfolded. The cleavage site P1 residue is normally between a pair of hydrophobic residues, such as Val-|-Val.</text>
        <dbReference type="EC" id="3.4.21.107"/>
    </reaction>
</comment>
<dbReference type="InterPro" id="IPR001940">
    <property type="entry name" value="Peptidase_S1C"/>
</dbReference>
<keyword evidence="11" id="KW-0720">Serine protease</keyword>
<evidence type="ECO:0000256" key="15">
    <source>
        <dbReference type="PIRSR" id="PIRSR611782-2"/>
    </source>
</evidence>
<dbReference type="Proteomes" id="UP000646365">
    <property type="component" value="Unassembled WGS sequence"/>
</dbReference>
<evidence type="ECO:0000259" key="18">
    <source>
        <dbReference type="PROSITE" id="PS50106"/>
    </source>
</evidence>
<dbReference type="AlphaFoldDB" id="A0A8J3E7C3"/>
<evidence type="ECO:0000256" key="16">
    <source>
        <dbReference type="SAM" id="MobiDB-lite"/>
    </source>
</evidence>
<dbReference type="PANTHER" id="PTHR22939">
    <property type="entry name" value="SERINE PROTEASE FAMILY S1C HTRA-RELATED"/>
    <property type="match status" value="1"/>
</dbReference>
<dbReference type="InterPro" id="IPR041489">
    <property type="entry name" value="PDZ_6"/>
</dbReference>
<evidence type="ECO:0000256" key="11">
    <source>
        <dbReference type="ARBA" id="ARBA00022825"/>
    </source>
</evidence>
<evidence type="ECO:0000256" key="1">
    <source>
        <dbReference type="ARBA" id="ARBA00001772"/>
    </source>
</evidence>
<dbReference type="GO" id="GO:0042597">
    <property type="term" value="C:periplasmic space"/>
    <property type="evidence" value="ECO:0007669"/>
    <property type="project" value="UniProtKB-SubCell"/>
</dbReference>
<evidence type="ECO:0000256" key="10">
    <source>
        <dbReference type="ARBA" id="ARBA00022801"/>
    </source>
</evidence>
<dbReference type="Gene3D" id="2.30.42.10">
    <property type="match status" value="2"/>
</dbReference>
<keyword evidence="10" id="KW-0378">Hydrolase</keyword>
<dbReference type="Pfam" id="PF17820">
    <property type="entry name" value="PDZ_6"/>
    <property type="match status" value="1"/>
</dbReference>
<proteinExistence type="inferred from homology"/>
<dbReference type="PRINTS" id="PR00834">
    <property type="entry name" value="PROTEASES2C"/>
</dbReference>
<feature type="active site" description="Charge relay system" evidence="14">
    <location>
        <position position="182"/>
    </location>
</feature>
<feature type="active site" description="Charge relay system" evidence="14">
    <location>
        <position position="152"/>
    </location>
</feature>
<feature type="region of interest" description="Disordered" evidence="16">
    <location>
        <begin position="69"/>
        <end position="104"/>
    </location>
</feature>
<dbReference type="SMART" id="SM00228">
    <property type="entry name" value="PDZ"/>
    <property type="match status" value="2"/>
</dbReference>
<evidence type="ECO:0000313" key="20">
    <source>
        <dbReference type="Proteomes" id="UP000646365"/>
    </source>
</evidence>
<evidence type="ECO:0000256" key="6">
    <source>
        <dbReference type="ARBA" id="ARBA00022670"/>
    </source>
</evidence>
<feature type="active site" description="Charge relay system" evidence="14">
    <location>
        <position position="256"/>
    </location>
</feature>
<evidence type="ECO:0000256" key="5">
    <source>
        <dbReference type="ARBA" id="ARBA00013958"/>
    </source>
</evidence>
<protein>
    <recommendedName>
        <fullName evidence="5">Probable periplasmic serine endoprotease DegP-like</fullName>
        <ecNumber evidence="4">3.4.21.107</ecNumber>
    </recommendedName>
    <alternativeName>
        <fullName evidence="13">Protease Do</fullName>
    </alternativeName>
</protein>
<feature type="binding site" evidence="15">
    <location>
        <position position="182"/>
    </location>
    <ligand>
        <name>substrate</name>
    </ligand>
</feature>
<reference evidence="19" key="2">
    <citation type="submission" date="2020-09" db="EMBL/GenBank/DDBJ databases">
        <authorList>
            <person name="Sun Q."/>
            <person name="Zhou Y."/>
        </authorList>
    </citation>
    <scope>NUCLEOTIDE SEQUENCE</scope>
    <source>
        <strain evidence="19">CGMCC 1.15725</strain>
    </source>
</reference>
<dbReference type="FunFam" id="2.40.10.120:FF:000007">
    <property type="entry name" value="Periplasmic serine endoprotease DegP-like"/>
    <property type="match status" value="1"/>
</dbReference>
<keyword evidence="6 19" id="KW-0645">Protease</keyword>
<dbReference type="InterPro" id="IPR001478">
    <property type="entry name" value="PDZ"/>
</dbReference>
<feature type="compositionally biased region" description="Acidic residues" evidence="16">
    <location>
        <begin position="78"/>
        <end position="91"/>
    </location>
</feature>
<dbReference type="Pfam" id="PF13365">
    <property type="entry name" value="Trypsin_2"/>
    <property type="match status" value="1"/>
</dbReference>
<name>A0A8J3E7C3_9PROT</name>
<keyword evidence="20" id="KW-1185">Reference proteome</keyword>
<feature type="binding site" evidence="15">
    <location>
        <position position="152"/>
    </location>
    <ligand>
        <name>substrate</name>
    </ligand>
</feature>
<feature type="domain" description="PDZ" evidence="18">
    <location>
        <begin position="296"/>
        <end position="393"/>
    </location>
</feature>
<dbReference type="InterPro" id="IPR011782">
    <property type="entry name" value="Pept_S1C_Do"/>
</dbReference>
<evidence type="ECO:0000256" key="12">
    <source>
        <dbReference type="ARBA" id="ARBA00023016"/>
    </source>
</evidence>
<evidence type="ECO:0000256" key="2">
    <source>
        <dbReference type="ARBA" id="ARBA00004418"/>
    </source>
</evidence>
<evidence type="ECO:0000313" key="19">
    <source>
        <dbReference type="EMBL" id="GGF38071.1"/>
    </source>
</evidence>
<evidence type="ECO:0000256" key="3">
    <source>
        <dbReference type="ARBA" id="ARBA00010541"/>
    </source>
</evidence>
<dbReference type="Gene3D" id="2.40.10.120">
    <property type="match status" value="1"/>
</dbReference>
<dbReference type="PANTHER" id="PTHR22939:SF130">
    <property type="entry name" value="PERIPLASMIC SERINE ENDOPROTEASE DEGP-LIKE-RELATED"/>
    <property type="match status" value="1"/>
</dbReference>
<organism evidence="19 20">
    <name type="scientific">Aliidongia dinghuensis</name>
    <dbReference type="NCBI Taxonomy" id="1867774"/>
    <lineage>
        <taxon>Bacteria</taxon>
        <taxon>Pseudomonadati</taxon>
        <taxon>Pseudomonadota</taxon>
        <taxon>Alphaproteobacteria</taxon>
        <taxon>Rhodospirillales</taxon>
        <taxon>Dongiaceae</taxon>
        <taxon>Aliidongia</taxon>
    </lineage>
</organism>
<reference evidence="19" key="1">
    <citation type="journal article" date="2014" name="Int. J. Syst. Evol. Microbiol.">
        <title>Complete genome sequence of Corynebacterium casei LMG S-19264T (=DSM 44701T), isolated from a smear-ripened cheese.</title>
        <authorList>
            <consortium name="US DOE Joint Genome Institute (JGI-PGF)"/>
            <person name="Walter F."/>
            <person name="Albersmeier A."/>
            <person name="Kalinowski J."/>
            <person name="Ruckert C."/>
        </authorList>
    </citation>
    <scope>NUCLEOTIDE SEQUENCE</scope>
    <source>
        <strain evidence="19">CGMCC 1.15725</strain>
    </source>
</reference>
<dbReference type="CDD" id="cd10839">
    <property type="entry name" value="cpPDZ1_DegP-like"/>
    <property type="match status" value="1"/>
</dbReference>
<feature type="signal peptide" evidence="17">
    <location>
        <begin position="1"/>
        <end position="36"/>
    </location>
</feature>
<evidence type="ECO:0000256" key="7">
    <source>
        <dbReference type="ARBA" id="ARBA00022729"/>
    </source>
</evidence>
<gene>
    <name evidence="19" type="primary">degP2</name>
    <name evidence="19" type="ORF">GCM10011611_50560</name>
</gene>
<dbReference type="NCBIfam" id="TIGR02037">
    <property type="entry name" value="degP_htrA_DO"/>
    <property type="match status" value="1"/>
</dbReference>
<feature type="domain" description="PDZ" evidence="18">
    <location>
        <begin position="412"/>
        <end position="497"/>
    </location>
</feature>
<evidence type="ECO:0000256" key="8">
    <source>
        <dbReference type="ARBA" id="ARBA00022737"/>
    </source>
</evidence>
<dbReference type="Pfam" id="PF13180">
    <property type="entry name" value="PDZ_2"/>
    <property type="match status" value="1"/>
</dbReference>
<feature type="binding site" evidence="15">
    <location>
        <begin position="254"/>
        <end position="256"/>
    </location>
    <ligand>
        <name>substrate</name>
    </ligand>
</feature>
<sequence>MTVREPTPRRRPFGRTLFLLGLSTSLAFGPLAPAFAQAPISAPMSQDLPSFSPIVDKVLPAVVNISVIQKPGSGGGDEQADQGDDENDEDQGPQLQGPGQGTPFDEFLRRFFEQQQQGRHGVPHVTPNAQKVISLGSGFIVDPTGYVVTNNHVVGDAEKVTVTFADDSQHPAKIIGKDQKSDLALLKIDAPKPLPYVKLGDSDQAKVGDWVIAVGNPFGLGGTVTKGIVSARGRPIADSNYVDFLQIDASINRGNSGGPTFNMQGEVIGINTAIFSPNGGSVGIGFAIPSNSAKNVIEALKKSGHVDRGWLGVQIQEVTPEIANSLGLDQNHPTGALVSSVSDNSPASKAGVKVGDVIEKFNGKTVEKMRDLPRVVAETPIGTKVDLGVFRKGEHQTLSTTIEKLDDSKVASIDPQTGEERPGRAPSLGLTLSTLNPDIRKRLSIPKDVNGVLVSRVKDGSPAADKGIEAGDVIVQIDQTPVSKPEEVIQKVKDASKDGKAKSVLLLVNRRGQNRYVALTPEDKAG</sequence>
<evidence type="ECO:0000256" key="14">
    <source>
        <dbReference type="PIRSR" id="PIRSR611782-1"/>
    </source>
</evidence>
<dbReference type="GO" id="GO:0004252">
    <property type="term" value="F:serine-type endopeptidase activity"/>
    <property type="evidence" value="ECO:0007669"/>
    <property type="project" value="InterPro"/>
</dbReference>
<keyword evidence="7 17" id="KW-0732">Signal</keyword>
<comment type="similarity">
    <text evidence="3">Belongs to the peptidase S1C family.</text>
</comment>
<feature type="chain" id="PRO_5038876281" description="Probable periplasmic serine endoprotease DegP-like" evidence="17">
    <location>
        <begin position="37"/>
        <end position="526"/>
    </location>
</feature>
<dbReference type="SUPFAM" id="SSF50494">
    <property type="entry name" value="Trypsin-like serine proteases"/>
    <property type="match status" value="1"/>
</dbReference>
<evidence type="ECO:0000256" key="9">
    <source>
        <dbReference type="ARBA" id="ARBA00022764"/>
    </source>
</evidence>